<protein>
    <submittedName>
        <fullName evidence="1">Uncharacterized protein</fullName>
    </submittedName>
</protein>
<dbReference type="Proteomes" id="UP000521943">
    <property type="component" value="Unassembled WGS sequence"/>
</dbReference>
<name>A0A8H6I380_9AGAR</name>
<keyword evidence="2" id="KW-1185">Reference proteome</keyword>
<evidence type="ECO:0000313" key="2">
    <source>
        <dbReference type="Proteomes" id="UP000521943"/>
    </source>
</evidence>
<gene>
    <name evidence="1" type="ORF">DFP72DRAFT_1065626</name>
</gene>
<comment type="caution">
    <text evidence="1">The sequence shown here is derived from an EMBL/GenBank/DDBJ whole genome shotgun (WGS) entry which is preliminary data.</text>
</comment>
<dbReference type="OrthoDB" id="276239at2759"/>
<dbReference type="EMBL" id="JACGCI010000021">
    <property type="protein sequence ID" value="KAF6757839.1"/>
    <property type="molecule type" value="Genomic_DNA"/>
</dbReference>
<reference evidence="1 2" key="1">
    <citation type="submission" date="2020-07" db="EMBL/GenBank/DDBJ databases">
        <title>Comparative genomics of pyrophilous fungi reveals a link between fire events and developmental genes.</title>
        <authorList>
            <consortium name="DOE Joint Genome Institute"/>
            <person name="Steindorff A.S."/>
            <person name="Carver A."/>
            <person name="Calhoun S."/>
            <person name="Stillman K."/>
            <person name="Liu H."/>
            <person name="Lipzen A."/>
            <person name="Pangilinan J."/>
            <person name="Labutti K."/>
            <person name="Bruns T.D."/>
            <person name="Grigoriev I.V."/>
        </authorList>
    </citation>
    <scope>NUCLEOTIDE SEQUENCE [LARGE SCALE GENOMIC DNA]</scope>
    <source>
        <strain evidence="1 2">CBS 144469</strain>
    </source>
</reference>
<accession>A0A8H6I380</accession>
<sequence length="173" mass="18544">MPSEEKIVEALQYARKYEEDLAAKNAAAAPTKRPHITLVHRNEVRGAVHDTDADGSMAVTEGEATNMKDLWERCAEVHEMEGAPLFGGALGAIVWDGRVLAIVVDDEGLPASASKQEASKDEDGLVKPLKNLALSEHTGPSKTSLKAAQALLGVLGTKRRQRLHVTVGRGMEA</sequence>
<evidence type="ECO:0000313" key="1">
    <source>
        <dbReference type="EMBL" id="KAF6757839.1"/>
    </source>
</evidence>
<proteinExistence type="predicted"/>
<organism evidence="1 2">
    <name type="scientific">Ephemerocybe angulata</name>
    <dbReference type="NCBI Taxonomy" id="980116"/>
    <lineage>
        <taxon>Eukaryota</taxon>
        <taxon>Fungi</taxon>
        <taxon>Dikarya</taxon>
        <taxon>Basidiomycota</taxon>
        <taxon>Agaricomycotina</taxon>
        <taxon>Agaricomycetes</taxon>
        <taxon>Agaricomycetidae</taxon>
        <taxon>Agaricales</taxon>
        <taxon>Agaricineae</taxon>
        <taxon>Psathyrellaceae</taxon>
        <taxon>Ephemerocybe</taxon>
    </lineage>
</organism>
<dbReference type="AlphaFoldDB" id="A0A8H6I380"/>